<reference evidence="10" key="1">
    <citation type="submission" date="2021-02" db="EMBL/GenBank/DDBJ databases">
        <authorList>
            <person name="Dougan E. K."/>
            <person name="Rhodes N."/>
            <person name="Thang M."/>
            <person name="Chan C."/>
        </authorList>
    </citation>
    <scope>NUCLEOTIDE SEQUENCE</scope>
</reference>
<evidence type="ECO:0000256" key="1">
    <source>
        <dbReference type="ARBA" id="ARBA00022553"/>
    </source>
</evidence>
<keyword evidence="4" id="KW-0418">Kinase</keyword>
<dbReference type="Pfam" id="PF00072">
    <property type="entry name" value="Response_reg"/>
    <property type="match status" value="1"/>
</dbReference>
<sequence>MPDKAAKHLKSAFALLTERTATTLEVSRANVWLFTDSSRSTLRCIDSYSFLTKLHSADGELNIEQVPNYIKALKQERVIRADDAATDVRTAEFREAYLPKHNIKSMLEAPIRQDGEVVGVICVEQIGNKRRWDDAEANFVATMSDFATMALLSHEKDLAESALIQAQKMESLGRLAGGIAHDFNNILMVLSGAVDTLQINGGDPELRQRMLVLMSDACERAQKLTRNLLAFGGKQNLDFKQISTHKLLSAIEGLTKGIIREDIQVHFIVGHTPYWFEGDQTQLEQVVLNLMINAMDAMPEGGKLTIEALAPDHNNLVGLAVIDTGTGISEDCIDRIFEPFYSTKGKLGTGLGLSISSGIVQQHNGTLECTSSSDKGTRFEMRVPRVSQRQEIGKKIEPDGENQNSRERMRILLVEDEESVRDIVSQMLSAIGYDVKIAQSAGHGLAILGQGCIDLVVSDVIMPDMRGPDLYQSALKKQPDLKALFVSGYSEELTTELTANSANVGYLSKPFTLAQLRSALGKLMESTGEN</sequence>
<evidence type="ECO:0000256" key="7">
    <source>
        <dbReference type="PROSITE-ProRule" id="PRU00169"/>
    </source>
</evidence>
<dbReference type="Pfam" id="PF02518">
    <property type="entry name" value="HATPase_c"/>
    <property type="match status" value="1"/>
</dbReference>
<dbReference type="SUPFAM" id="SSF55781">
    <property type="entry name" value="GAF domain-like"/>
    <property type="match status" value="1"/>
</dbReference>
<evidence type="ECO:0000256" key="5">
    <source>
        <dbReference type="ARBA" id="ARBA00022840"/>
    </source>
</evidence>
<evidence type="ECO:0000256" key="6">
    <source>
        <dbReference type="ARBA" id="ARBA00023012"/>
    </source>
</evidence>
<feature type="modified residue" description="4-aspartylphosphate" evidence="7">
    <location>
        <position position="459"/>
    </location>
</feature>
<evidence type="ECO:0000313" key="11">
    <source>
        <dbReference type="Proteomes" id="UP000601435"/>
    </source>
</evidence>
<dbReference type="SUPFAM" id="SSF47384">
    <property type="entry name" value="Homodimeric domain of signal transducing histidine kinase"/>
    <property type="match status" value="1"/>
</dbReference>
<accession>A0A812Q6Y2</accession>
<dbReference type="SMART" id="SM00065">
    <property type="entry name" value="GAF"/>
    <property type="match status" value="1"/>
</dbReference>
<dbReference type="Gene3D" id="3.30.450.40">
    <property type="match status" value="1"/>
</dbReference>
<dbReference type="EMBL" id="CAJNJA010015696">
    <property type="protein sequence ID" value="CAE7366726.1"/>
    <property type="molecule type" value="Genomic_DNA"/>
</dbReference>
<dbReference type="SMART" id="SM00387">
    <property type="entry name" value="HATPase_c"/>
    <property type="match status" value="1"/>
</dbReference>
<name>A0A812Q6Y2_9DINO</name>
<dbReference type="Gene3D" id="3.40.50.2300">
    <property type="match status" value="1"/>
</dbReference>
<dbReference type="GO" id="GO:0000155">
    <property type="term" value="F:phosphorelay sensor kinase activity"/>
    <property type="evidence" value="ECO:0007669"/>
    <property type="project" value="InterPro"/>
</dbReference>
<keyword evidence="1 7" id="KW-0597">Phosphoprotein</keyword>
<dbReference type="SMART" id="SM00388">
    <property type="entry name" value="HisKA"/>
    <property type="match status" value="1"/>
</dbReference>
<dbReference type="Gene3D" id="1.10.287.130">
    <property type="match status" value="1"/>
</dbReference>
<dbReference type="OrthoDB" id="449570at2759"/>
<dbReference type="Pfam" id="PF00512">
    <property type="entry name" value="HisKA"/>
    <property type="match status" value="1"/>
</dbReference>
<dbReference type="InterPro" id="IPR003594">
    <property type="entry name" value="HATPase_dom"/>
</dbReference>
<feature type="domain" description="Histidine kinase" evidence="8">
    <location>
        <begin position="178"/>
        <end position="387"/>
    </location>
</feature>
<dbReference type="InterPro" id="IPR001789">
    <property type="entry name" value="Sig_transdc_resp-reg_receiver"/>
</dbReference>
<evidence type="ECO:0000259" key="9">
    <source>
        <dbReference type="PROSITE" id="PS50110"/>
    </source>
</evidence>
<keyword evidence="2" id="KW-0808">Transferase</keyword>
<evidence type="ECO:0000259" key="8">
    <source>
        <dbReference type="PROSITE" id="PS50109"/>
    </source>
</evidence>
<dbReference type="InterPro" id="IPR036097">
    <property type="entry name" value="HisK_dim/P_sf"/>
</dbReference>
<dbReference type="PROSITE" id="PS50110">
    <property type="entry name" value="RESPONSE_REGULATORY"/>
    <property type="match status" value="1"/>
</dbReference>
<keyword evidence="5" id="KW-0067">ATP-binding</keyword>
<gene>
    <name evidence="10" type="primary">cckA</name>
    <name evidence="10" type="ORF">SNEC2469_LOCUS9780</name>
</gene>
<dbReference type="SUPFAM" id="SSF52172">
    <property type="entry name" value="CheY-like"/>
    <property type="match status" value="1"/>
</dbReference>
<dbReference type="PANTHER" id="PTHR43065">
    <property type="entry name" value="SENSOR HISTIDINE KINASE"/>
    <property type="match status" value="1"/>
</dbReference>
<evidence type="ECO:0000256" key="4">
    <source>
        <dbReference type="ARBA" id="ARBA00022777"/>
    </source>
</evidence>
<keyword evidence="3" id="KW-0547">Nucleotide-binding</keyword>
<dbReference type="PROSITE" id="PS50109">
    <property type="entry name" value="HIS_KIN"/>
    <property type="match status" value="1"/>
</dbReference>
<dbReference type="PRINTS" id="PR00344">
    <property type="entry name" value="BCTRLSENSOR"/>
</dbReference>
<dbReference type="InterPro" id="IPR036890">
    <property type="entry name" value="HATPase_C_sf"/>
</dbReference>
<dbReference type="AlphaFoldDB" id="A0A812Q6Y2"/>
<dbReference type="InterPro" id="IPR004358">
    <property type="entry name" value="Sig_transdc_His_kin-like_C"/>
</dbReference>
<dbReference type="InterPro" id="IPR005467">
    <property type="entry name" value="His_kinase_dom"/>
</dbReference>
<evidence type="ECO:0000256" key="3">
    <source>
        <dbReference type="ARBA" id="ARBA00022741"/>
    </source>
</evidence>
<dbReference type="InterPro" id="IPR003018">
    <property type="entry name" value="GAF"/>
</dbReference>
<dbReference type="InterPro" id="IPR011006">
    <property type="entry name" value="CheY-like_superfamily"/>
</dbReference>
<dbReference type="GO" id="GO:0005524">
    <property type="term" value="F:ATP binding"/>
    <property type="evidence" value="ECO:0007669"/>
    <property type="project" value="UniProtKB-KW"/>
</dbReference>
<dbReference type="InterPro" id="IPR029016">
    <property type="entry name" value="GAF-like_dom_sf"/>
</dbReference>
<comment type="caution">
    <text evidence="10">The sequence shown here is derived from an EMBL/GenBank/DDBJ whole genome shotgun (WGS) entry which is preliminary data.</text>
</comment>
<protein>
    <submittedName>
        <fullName evidence="10">CckA protein</fullName>
    </submittedName>
</protein>
<dbReference type="SMART" id="SM00448">
    <property type="entry name" value="REC"/>
    <property type="match status" value="1"/>
</dbReference>
<keyword evidence="6" id="KW-0902">Two-component regulatory system</keyword>
<keyword evidence="11" id="KW-1185">Reference proteome</keyword>
<dbReference type="InterPro" id="IPR003661">
    <property type="entry name" value="HisK_dim/P_dom"/>
</dbReference>
<dbReference type="Gene3D" id="3.30.565.10">
    <property type="entry name" value="Histidine kinase-like ATPase, C-terminal domain"/>
    <property type="match status" value="1"/>
</dbReference>
<feature type="domain" description="Response regulatory" evidence="9">
    <location>
        <begin position="410"/>
        <end position="524"/>
    </location>
</feature>
<dbReference type="Proteomes" id="UP000601435">
    <property type="component" value="Unassembled WGS sequence"/>
</dbReference>
<organism evidence="10 11">
    <name type="scientific">Symbiodinium necroappetens</name>
    <dbReference type="NCBI Taxonomy" id="1628268"/>
    <lineage>
        <taxon>Eukaryota</taxon>
        <taxon>Sar</taxon>
        <taxon>Alveolata</taxon>
        <taxon>Dinophyceae</taxon>
        <taxon>Suessiales</taxon>
        <taxon>Symbiodiniaceae</taxon>
        <taxon>Symbiodinium</taxon>
    </lineage>
</organism>
<dbReference type="Pfam" id="PF01590">
    <property type="entry name" value="GAF"/>
    <property type="match status" value="1"/>
</dbReference>
<dbReference type="PANTHER" id="PTHR43065:SF46">
    <property type="entry name" value="C4-DICARBOXYLATE TRANSPORT SENSOR PROTEIN DCTB"/>
    <property type="match status" value="1"/>
</dbReference>
<proteinExistence type="predicted"/>
<evidence type="ECO:0000313" key="10">
    <source>
        <dbReference type="EMBL" id="CAE7366726.1"/>
    </source>
</evidence>
<dbReference type="SUPFAM" id="SSF55874">
    <property type="entry name" value="ATPase domain of HSP90 chaperone/DNA topoisomerase II/histidine kinase"/>
    <property type="match status" value="1"/>
</dbReference>
<evidence type="ECO:0000256" key="2">
    <source>
        <dbReference type="ARBA" id="ARBA00022679"/>
    </source>
</evidence>